<protein>
    <submittedName>
        <fullName evidence="2">Uncharacterized protein</fullName>
    </submittedName>
</protein>
<accession>A0A0T9MSQ9</accession>
<feature type="coiled-coil region" evidence="1">
    <location>
        <begin position="51"/>
        <end position="99"/>
    </location>
</feature>
<reference evidence="2 3" key="1">
    <citation type="submission" date="2015-03" db="EMBL/GenBank/DDBJ databases">
        <authorList>
            <person name="Murphy D."/>
        </authorList>
    </citation>
    <scope>NUCLEOTIDE SEQUENCE [LARGE SCALE GENOMIC DNA]</scope>
    <source>
        <strain evidence="2 3">BR165/97</strain>
    </source>
</reference>
<sequence>MNNLELSNPVAWTDADELADMDCNTYGNIFNAKYIDIHNGRWLPLYSQGYIDFLIAQLEAAQKERDDLKELNCHFDLSIRKTEGVNEVLRSKLEAAERALIKPLPIGELVHRLEGQTYEKWFSESDVKDLLERAQKAEAALSAANERVSQEYPETLPCPVRLEPGLRLGKGLPIAMLFRALSRRADYEAEIAAMTPEQRVEHDQRTREVKKFISECITPRPAGFTVEGE</sequence>
<proteinExistence type="predicted"/>
<dbReference type="OrthoDB" id="6631806at2"/>
<evidence type="ECO:0000313" key="2">
    <source>
        <dbReference type="EMBL" id="CNG42604.1"/>
    </source>
</evidence>
<name>A0A0T9MSQ9_YERIN</name>
<dbReference type="Proteomes" id="UP000038750">
    <property type="component" value="Unassembled WGS sequence"/>
</dbReference>
<evidence type="ECO:0000313" key="3">
    <source>
        <dbReference type="Proteomes" id="UP000038750"/>
    </source>
</evidence>
<evidence type="ECO:0000256" key="1">
    <source>
        <dbReference type="SAM" id="Coils"/>
    </source>
</evidence>
<dbReference type="AlphaFoldDB" id="A0A0T9MSQ9"/>
<dbReference type="RefSeq" id="WP_050074285.1">
    <property type="nucleotide sequence ID" value="NZ_CPZJ01000018.1"/>
</dbReference>
<gene>
    <name evidence="2" type="ORF">ERS008530_03732</name>
</gene>
<keyword evidence="1" id="KW-0175">Coiled coil</keyword>
<dbReference type="EMBL" id="CPZJ01000018">
    <property type="protein sequence ID" value="CNG42604.1"/>
    <property type="molecule type" value="Genomic_DNA"/>
</dbReference>
<organism evidence="2 3">
    <name type="scientific">Yersinia intermedia</name>
    <dbReference type="NCBI Taxonomy" id="631"/>
    <lineage>
        <taxon>Bacteria</taxon>
        <taxon>Pseudomonadati</taxon>
        <taxon>Pseudomonadota</taxon>
        <taxon>Gammaproteobacteria</taxon>
        <taxon>Enterobacterales</taxon>
        <taxon>Yersiniaceae</taxon>
        <taxon>Yersinia</taxon>
    </lineage>
</organism>